<name>A0A1G9EGP1_9BACL</name>
<keyword evidence="2" id="KW-1185">Reference proteome</keyword>
<protein>
    <submittedName>
        <fullName evidence="1">Uncharacterized protein</fullName>
    </submittedName>
</protein>
<evidence type="ECO:0000313" key="2">
    <source>
        <dbReference type="Proteomes" id="UP000199050"/>
    </source>
</evidence>
<sequence>MIKHAQPVILSYPIAEPVIEFIRHINGYLHQLCAVRT</sequence>
<dbReference type="EMBL" id="FNDX01000053">
    <property type="protein sequence ID" value="SDK75221.1"/>
    <property type="molecule type" value="Genomic_DNA"/>
</dbReference>
<accession>A0A1G9EGP1</accession>
<evidence type="ECO:0000313" key="1">
    <source>
        <dbReference type="EMBL" id="SDK75221.1"/>
    </source>
</evidence>
<dbReference type="STRING" id="1174501.SAMN05216192_15310"/>
<proteinExistence type="predicted"/>
<organism evidence="1 2">
    <name type="scientific">Paenibacillus typhae</name>
    <dbReference type="NCBI Taxonomy" id="1174501"/>
    <lineage>
        <taxon>Bacteria</taxon>
        <taxon>Bacillati</taxon>
        <taxon>Bacillota</taxon>
        <taxon>Bacilli</taxon>
        <taxon>Bacillales</taxon>
        <taxon>Paenibacillaceae</taxon>
        <taxon>Paenibacillus</taxon>
    </lineage>
</organism>
<gene>
    <name evidence="1" type="ORF">SAMN05216192_15310</name>
</gene>
<dbReference type="Proteomes" id="UP000199050">
    <property type="component" value="Unassembled WGS sequence"/>
</dbReference>
<reference evidence="2" key="1">
    <citation type="submission" date="2016-10" db="EMBL/GenBank/DDBJ databases">
        <authorList>
            <person name="Varghese N."/>
            <person name="Submissions S."/>
        </authorList>
    </citation>
    <scope>NUCLEOTIDE SEQUENCE [LARGE SCALE GENOMIC DNA]</scope>
    <source>
        <strain evidence="2">CGMCC 1.11012</strain>
    </source>
</reference>
<dbReference type="AlphaFoldDB" id="A0A1G9EGP1"/>